<comment type="similarity">
    <text evidence="1">Belongs to the YciI family.</text>
</comment>
<name>A0A060IA48_RHIET</name>
<gene>
    <name evidence="3" type="ORF">IE4771_CH03865</name>
</gene>
<evidence type="ECO:0000313" key="3">
    <source>
        <dbReference type="EMBL" id="AIC28930.1"/>
    </source>
</evidence>
<sequence length="94" mass="10540">MFILSLTYRKSNEEADRHMEPHMTWVKEGYARGWFLASGRKVPRTGGAILAIGERAAIEAYVAADPFTIHDVAEYEITELAVTTTAEGLEILKR</sequence>
<organism evidence="3 4">
    <name type="scientific">Rhizobium etli bv. mimosae str. IE4771</name>
    <dbReference type="NCBI Taxonomy" id="1432050"/>
    <lineage>
        <taxon>Bacteria</taxon>
        <taxon>Pseudomonadati</taxon>
        <taxon>Pseudomonadota</taxon>
        <taxon>Alphaproteobacteria</taxon>
        <taxon>Hyphomicrobiales</taxon>
        <taxon>Rhizobiaceae</taxon>
        <taxon>Rhizobium/Agrobacterium group</taxon>
        <taxon>Rhizobium</taxon>
    </lineage>
</organism>
<dbReference type="Proteomes" id="UP000027180">
    <property type="component" value="Chromosome"/>
</dbReference>
<dbReference type="PANTHER" id="PTHR37828">
    <property type="entry name" value="GSR2449 PROTEIN"/>
    <property type="match status" value="1"/>
</dbReference>
<dbReference type="PANTHER" id="PTHR37828:SF1">
    <property type="entry name" value="YCII-RELATED DOMAIN-CONTAINING PROTEIN"/>
    <property type="match status" value="1"/>
</dbReference>
<dbReference type="AlphaFoldDB" id="A0A060IA48"/>
<dbReference type="InterPro" id="IPR011008">
    <property type="entry name" value="Dimeric_a/b-barrel"/>
</dbReference>
<evidence type="ECO:0000259" key="2">
    <source>
        <dbReference type="Pfam" id="PF03795"/>
    </source>
</evidence>
<accession>A0A060IA48</accession>
<dbReference type="HOGENOM" id="CLU_110355_6_1_5"/>
<evidence type="ECO:0000313" key="4">
    <source>
        <dbReference type="Proteomes" id="UP000027180"/>
    </source>
</evidence>
<dbReference type="RefSeq" id="WP_038691235.1">
    <property type="nucleotide sequence ID" value="NZ_CP006986.1"/>
</dbReference>
<reference evidence="3 4" key="1">
    <citation type="submission" date="2013-12" db="EMBL/GenBank/DDBJ databases">
        <title>Complete genome sequence of Rhizobium etli bv. mimosae IE4771.</title>
        <authorList>
            <person name="Bustos P."/>
            <person name="Santamaria R.I."/>
            <person name="Lozano L."/>
            <person name="Ormeno-Orrillo E."/>
            <person name="Rogel M.A."/>
            <person name="Romero D."/>
            <person name="Cevallos M.A."/>
            <person name="Martinez-Romero E."/>
            <person name="Gonzalez V."/>
        </authorList>
    </citation>
    <scope>NUCLEOTIDE SEQUENCE [LARGE SCALE GENOMIC DNA]</scope>
    <source>
        <strain evidence="3 4">IE4771</strain>
    </source>
</reference>
<dbReference type="EMBL" id="CP006986">
    <property type="protein sequence ID" value="AIC28930.1"/>
    <property type="molecule type" value="Genomic_DNA"/>
</dbReference>
<dbReference type="SUPFAM" id="SSF54909">
    <property type="entry name" value="Dimeric alpha+beta barrel"/>
    <property type="match status" value="1"/>
</dbReference>
<protein>
    <submittedName>
        <fullName evidence="3">YciI-related domain-containing protein</fullName>
    </submittedName>
</protein>
<proteinExistence type="inferred from homology"/>
<evidence type="ECO:0000256" key="1">
    <source>
        <dbReference type="ARBA" id="ARBA00007689"/>
    </source>
</evidence>
<dbReference type="Pfam" id="PF03795">
    <property type="entry name" value="YCII"/>
    <property type="match status" value="1"/>
</dbReference>
<feature type="domain" description="YCII-related" evidence="2">
    <location>
        <begin position="1"/>
        <end position="80"/>
    </location>
</feature>
<dbReference type="OrthoDB" id="9814407at2"/>
<dbReference type="KEGG" id="rei:IE4771_CH03865"/>
<dbReference type="InterPro" id="IPR005545">
    <property type="entry name" value="YCII"/>
</dbReference>